<evidence type="ECO:0000313" key="2">
    <source>
        <dbReference type="EMBL" id="DAF63408.1"/>
    </source>
</evidence>
<name>A0A8S5TJW1_9CAUD</name>
<organism evidence="2">
    <name type="scientific">Siphoviridae sp. ctvI513</name>
    <dbReference type="NCBI Taxonomy" id="2827965"/>
    <lineage>
        <taxon>Viruses</taxon>
        <taxon>Duplodnaviria</taxon>
        <taxon>Heunggongvirae</taxon>
        <taxon>Uroviricota</taxon>
        <taxon>Caudoviricetes</taxon>
    </lineage>
</organism>
<feature type="compositionally biased region" description="Basic and acidic residues" evidence="1">
    <location>
        <begin position="10"/>
        <end position="21"/>
    </location>
</feature>
<reference evidence="2" key="1">
    <citation type="journal article" date="2021" name="Proc. Natl. Acad. Sci. U.S.A.">
        <title>A Catalog of Tens of Thousands of Viruses from Human Metagenomes Reveals Hidden Associations with Chronic Diseases.</title>
        <authorList>
            <person name="Tisza M.J."/>
            <person name="Buck C.B."/>
        </authorList>
    </citation>
    <scope>NUCLEOTIDE SEQUENCE</scope>
    <source>
        <strain evidence="2">CtvI513</strain>
    </source>
</reference>
<protein>
    <submittedName>
        <fullName evidence="2">Uncharacterized protein</fullName>
    </submittedName>
</protein>
<sequence length="41" mass="4330">MGGVLTSHGGHFDDPMGDKKTSHGGRKLLTRPPNCDILLLG</sequence>
<dbReference type="EMBL" id="BK032839">
    <property type="protein sequence ID" value="DAF63408.1"/>
    <property type="molecule type" value="Genomic_DNA"/>
</dbReference>
<proteinExistence type="predicted"/>
<evidence type="ECO:0000256" key="1">
    <source>
        <dbReference type="SAM" id="MobiDB-lite"/>
    </source>
</evidence>
<accession>A0A8S5TJW1</accession>
<feature type="region of interest" description="Disordered" evidence="1">
    <location>
        <begin position="1"/>
        <end position="32"/>
    </location>
</feature>